<feature type="region of interest" description="Disordered" evidence="8">
    <location>
        <begin position="225"/>
        <end position="250"/>
    </location>
</feature>
<evidence type="ECO:0000256" key="6">
    <source>
        <dbReference type="ARBA" id="ARBA00035137"/>
    </source>
</evidence>
<dbReference type="PANTHER" id="PTHR37799:SF1">
    <property type="entry name" value="SMALL RIBOSOMAL SUBUNIT PROTEIN MS23"/>
    <property type="match status" value="1"/>
</dbReference>
<dbReference type="Proteomes" id="UP000037035">
    <property type="component" value="Unassembled WGS sequence"/>
</dbReference>
<feature type="compositionally biased region" description="Low complexity" evidence="8">
    <location>
        <begin position="240"/>
        <end position="250"/>
    </location>
</feature>
<protein>
    <recommendedName>
        <fullName evidence="6">Small ribosomal subunit protein mS23</fullName>
    </recommendedName>
    <alternativeName>
        <fullName evidence="7">37S ribosomal protein S25, mitochondrial</fullName>
    </alternativeName>
</protein>
<dbReference type="InterPro" id="IPR016939">
    <property type="entry name" value="Ribosomal_mS23_fun"/>
</dbReference>
<comment type="similarity">
    <text evidence="2">Belongs to the mitochondrion-specific ribosomal protein mS23 family.</text>
</comment>
<dbReference type="OrthoDB" id="5542239at2759"/>
<evidence type="ECO:0000256" key="1">
    <source>
        <dbReference type="ARBA" id="ARBA00004173"/>
    </source>
</evidence>
<keyword evidence="4" id="KW-0496">Mitochondrion</keyword>
<proteinExistence type="inferred from homology"/>
<dbReference type="AlphaFoldDB" id="A0A0L6UAD9"/>
<comment type="caution">
    <text evidence="9">The sequence shown here is derived from an EMBL/GenBank/DDBJ whole genome shotgun (WGS) entry which is preliminary data.</text>
</comment>
<dbReference type="VEuPathDB" id="FungiDB:VP01_802g3"/>
<evidence type="ECO:0000256" key="3">
    <source>
        <dbReference type="ARBA" id="ARBA00022980"/>
    </source>
</evidence>
<keyword evidence="5" id="KW-0687">Ribonucleoprotein</keyword>
<gene>
    <name evidence="9" type="ORF">VP01_802g3</name>
</gene>
<evidence type="ECO:0000313" key="9">
    <source>
        <dbReference type="EMBL" id="KNZ45518.1"/>
    </source>
</evidence>
<keyword evidence="10" id="KW-1185">Reference proteome</keyword>
<dbReference type="GO" id="GO:0005763">
    <property type="term" value="C:mitochondrial small ribosomal subunit"/>
    <property type="evidence" value="ECO:0007669"/>
    <property type="project" value="InterPro"/>
</dbReference>
<evidence type="ECO:0000313" key="10">
    <source>
        <dbReference type="Proteomes" id="UP000037035"/>
    </source>
</evidence>
<accession>A0A0L6UAD9</accession>
<evidence type="ECO:0000256" key="8">
    <source>
        <dbReference type="SAM" id="MobiDB-lite"/>
    </source>
</evidence>
<name>A0A0L6UAD9_9BASI</name>
<comment type="subcellular location">
    <subcellularLocation>
        <location evidence="1">Mitochondrion</location>
    </subcellularLocation>
</comment>
<evidence type="ECO:0000256" key="5">
    <source>
        <dbReference type="ARBA" id="ARBA00023274"/>
    </source>
</evidence>
<organism evidence="9 10">
    <name type="scientific">Puccinia sorghi</name>
    <dbReference type="NCBI Taxonomy" id="27349"/>
    <lineage>
        <taxon>Eukaryota</taxon>
        <taxon>Fungi</taxon>
        <taxon>Dikarya</taxon>
        <taxon>Basidiomycota</taxon>
        <taxon>Pucciniomycotina</taxon>
        <taxon>Pucciniomycetes</taxon>
        <taxon>Pucciniales</taxon>
        <taxon>Pucciniaceae</taxon>
        <taxon>Puccinia</taxon>
    </lineage>
</organism>
<dbReference type="STRING" id="27349.A0A0L6UAD9"/>
<dbReference type="Pfam" id="PF13741">
    <property type="entry name" value="MRP-S25"/>
    <property type="match status" value="1"/>
</dbReference>
<dbReference type="GO" id="GO:0003735">
    <property type="term" value="F:structural constituent of ribosome"/>
    <property type="evidence" value="ECO:0007669"/>
    <property type="project" value="InterPro"/>
</dbReference>
<evidence type="ECO:0000256" key="7">
    <source>
        <dbReference type="ARBA" id="ARBA00035421"/>
    </source>
</evidence>
<sequence length="295" mass="33457">MASNGCMAWKMSEDMPRHHAILVHKQISAQLQAGLLKQAPRSYPALVNYPPNPTPTQDPLSSHRSRNMQPILFPIRDRLRKAFFRDHPFEAYRPVSLLELDPQQLAQKTSYSSNPQHLYQISPNPSPEELRSLSLISHILPVSSTSKTETMGLCIWYNLNQAYKVAVSEFRTLRFEAEIRASFARQEAEYLSRPMEEEGEAESQVWGRDLMRRAVQIQDRFILNSCPNSSRKSNHPSPSPSTTHLNLPTSNRLIQPRTSNLALLSIQIPAPLNLAINAELRKKSARLSRLPSSSS</sequence>
<evidence type="ECO:0000256" key="4">
    <source>
        <dbReference type="ARBA" id="ARBA00023128"/>
    </source>
</evidence>
<evidence type="ECO:0000256" key="2">
    <source>
        <dbReference type="ARBA" id="ARBA00009864"/>
    </source>
</evidence>
<reference evidence="9 10" key="1">
    <citation type="submission" date="2015-08" db="EMBL/GenBank/DDBJ databases">
        <title>Next Generation Sequencing and Analysis of the Genome of Puccinia sorghi L Schw, the Causal Agent of Maize Common Rust.</title>
        <authorList>
            <person name="Rochi L."/>
            <person name="Burguener G."/>
            <person name="Darino M."/>
            <person name="Turjanski A."/>
            <person name="Kreff E."/>
            <person name="Dieguez M.J."/>
            <person name="Sacco F."/>
        </authorList>
    </citation>
    <scope>NUCLEOTIDE SEQUENCE [LARGE SCALE GENOMIC DNA]</scope>
    <source>
        <strain evidence="9 10">RO10H11247</strain>
    </source>
</reference>
<keyword evidence="3" id="KW-0689">Ribosomal protein</keyword>
<dbReference type="EMBL" id="LAVV01013528">
    <property type="protein sequence ID" value="KNZ45518.1"/>
    <property type="molecule type" value="Genomic_DNA"/>
</dbReference>
<dbReference type="PANTHER" id="PTHR37799">
    <property type="entry name" value="37S RIBOSOMAL PROTEIN S25, MITOCHONDRIAL"/>
    <property type="match status" value="1"/>
</dbReference>